<gene>
    <name evidence="8" type="ORF">BCM02_101175</name>
</gene>
<comment type="subcellular location">
    <subcellularLocation>
        <location evidence="1">Cell membrane</location>
        <topology evidence="1">Multi-pass membrane protein</topology>
    </subcellularLocation>
</comment>
<evidence type="ECO:0000256" key="4">
    <source>
        <dbReference type="ARBA" id="ARBA00022692"/>
    </source>
</evidence>
<feature type="transmembrane region" description="Helical" evidence="7">
    <location>
        <begin position="111"/>
        <end position="132"/>
    </location>
</feature>
<evidence type="ECO:0000313" key="9">
    <source>
        <dbReference type="Proteomes" id="UP000323257"/>
    </source>
</evidence>
<keyword evidence="5 7" id="KW-1133">Transmembrane helix</keyword>
<dbReference type="GO" id="GO:0015109">
    <property type="term" value="F:chromate transmembrane transporter activity"/>
    <property type="evidence" value="ECO:0007669"/>
    <property type="project" value="InterPro"/>
</dbReference>
<dbReference type="InterPro" id="IPR003370">
    <property type="entry name" value="Chromate_transpt"/>
</dbReference>
<dbReference type="PANTHER" id="PTHR43663:SF1">
    <property type="entry name" value="CHROMATE TRANSPORTER"/>
    <property type="match status" value="1"/>
</dbReference>
<dbReference type="Pfam" id="PF02417">
    <property type="entry name" value="Chromate_transp"/>
    <property type="match status" value="1"/>
</dbReference>
<comment type="caution">
    <text evidence="8">The sequence shown here is derived from an EMBL/GenBank/DDBJ whole genome shotgun (WGS) entry which is preliminary data.</text>
</comment>
<keyword evidence="3" id="KW-1003">Cell membrane</keyword>
<feature type="transmembrane region" description="Helical" evidence="7">
    <location>
        <begin position="138"/>
        <end position="158"/>
    </location>
</feature>
<dbReference type="Proteomes" id="UP000323257">
    <property type="component" value="Unassembled WGS sequence"/>
</dbReference>
<protein>
    <submittedName>
        <fullName evidence="8">Chromate transporter</fullName>
    </submittedName>
</protein>
<dbReference type="EMBL" id="VNHS01000001">
    <property type="protein sequence ID" value="TYP79060.1"/>
    <property type="molecule type" value="Genomic_DNA"/>
</dbReference>
<dbReference type="AlphaFoldDB" id="A0A5S5CH23"/>
<name>A0A5S5CH23_9BACL</name>
<sequence>MGIWWALFLLFLKAGLLSFGGGYSVMPMIEREVTDRGWMASGEYLELAAVAGLSPGPMATNTATMVGYHTAGIVGAIAATAGIVLPSLCIIVLAAAFCMKLSRHKWVRSSFYGLRPIVTGLILYAALYVGFLALPKPILHWSTFATLLIAAGSFLVMLRFKWHPFKVILAAAAAGIILF</sequence>
<organism evidence="8 9">
    <name type="scientific">Paenibacillus methanolicus</name>
    <dbReference type="NCBI Taxonomy" id="582686"/>
    <lineage>
        <taxon>Bacteria</taxon>
        <taxon>Bacillati</taxon>
        <taxon>Bacillota</taxon>
        <taxon>Bacilli</taxon>
        <taxon>Bacillales</taxon>
        <taxon>Paenibacillaceae</taxon>
        <taxon>Paenibacillus</taxon>
    </lineage>
</organism>
<accession>A0A5S5CH23</accession>
<dbReference type="PANTHER" id="PTHR43663">
    <property type="entry name" value="CHROMATE TRANSPORT PROTEIN-RELATED"/>
    <property type="match status" value="1"/>
</dbReference>
<evidence type="ECO:0000256" key="2">
    <source>
        <dbReference type="ARBA" id="ARBA00005262"/>
    </source>
</evidence>
<comment type="similarity">
    <text evidence="2">Belongs to the chromate ion transporter (CHR) (TC 2.A.51) family.</text>
</comment>
<dbReference type="InterPro" id="IPR052518">
    <property type="entry name" value="CHR_Transporter"/>
</dbReference>
<reference evidence="8 9" key="1">
    <citation type="submission" date="2019-07" db="EMBL/GenBank/DDBJ databases">
        <title>Genomic Encyclopedia of Type Strains, Phase III (KMG-III): the genomes of soil and plant-associated and newly described type strains.</title>
        <authorList>
            <person name="Whitman W."/>
        </authorList>
    </citation>
    <scope>NUCLEOTIDE SEQUENCE [LARGE SCALE GENOMIC DNA]</scope>
    <source>
        <strain evidence="8 9">BL24</strain>
    </source>
</reference>
<proteinExistence type="inferred from homology"/>
<evidence type="ECO:0000256" key="3">
    <source>
        <dbReference type="ARBA" id="ARBA00022475"/>
    </source>
</evidence>
<dbReference type="GO" id="GO:0005886">
    <property type="term" value="C:plasma membrane"/>
    <property type="evidence" value="ECO:0007669"/>
    <property type="project" value="UniProtKB-SubCell"/>
</dbReference>
<dbReference type="RefSeq" id="WP_342791287.1">
    <property type="nucleotide sequence ID" value="NZ_VNHS01000001.1"/>
</dbReference>
<evidence type="ECO:0000256" key="7">
    <source>
        <dbReference type="SAM" id="Phobius"/>
    </source>
</evidence>
<feature type="transmembrane region" description="Helical" evidence="7">
    <location>
        <begin position="73"/>
        <end position="99"/>
    </location>
</feature>
<evidence type="ECO:0000256" key="5">
    <source>
        <dbReference type="ARBA" id="ARBA00022989"/>
    </source>
</evidence>
<keyword evidence="6 7" id="KW-0472">Membrane</keyword>
<evidence type="ECO:0000313" key="8">
    <source>
        <dbReference type="EMBL" id="TYP79060.1"/>
    </source>
</evidence>
<evidence type="ECO:0000256" key="1">
    <source>
        <dbReference type="ARBA" id="ARBA00004651"/>
    </source>
</evidence>
<keyword evidence="9" id="KW-1185">Reference proteome</keyword>
<evidence type="ECO:0000256" key="6">
    <source>
        <dbReference type="ARBA" id="ARBA00023136"/>
    </source>
</evidence>
<keyword evidence="4 7" id="KW-0812">Transmembrane</keyword>